<dbReference type="InterPro" id="IPR011330">
    <property type="entry name" value="Glyco_hydro/deAcase_b/a-brl"/>
</dbReference>
<protein>
    <submittedName>
        <fullName evidence="5">Polysaccharide deacetylase family protein</fullName>
    </submittedName>
</protein>
<accession>A0ABZ1RDZ1</accession>
<evidence type="ECO:0000256" key="3">
    <source>
        <dbReference type="SAM" id="MobiDB-lite"/>
    </source>
</evidence>
<sequence>MHILMYHRLGGLPGPMSIPLITFTAQMRLLAEGPYRALTVADLHQAVRAGHLPGRNAVLITFDDGYLDTITDALPVLDACGLPAAMAVCGGYLSPDTLPRRTPHSSQHFADAAQVLRWRDSGRDVAAHSYTHPALPPLSDAALAWQTAVDHEVLTGVLGEPPALFAYPYGAHDERVREVVARLYPMALATDERHAPNAGRPHVLPRVQVSPHWDLEAFRAALATEADPRTAQHAATQAGHRRIEGP</sequence>
<dbReference type="EMBL" id="CP108057">
    <property type="protein sequence ID" value="WUO44342.1"/>
    <property type="molecule type" value="Genomic_DNA"/>
</dbReference>
<name>A0ABZ1RDZ1_9ACTN</name>
<evidence type="ECO:0000256" key="2">
    <source>
        <dbReference type="ARBA" id="ARBA00022729"/>
    </source>
</evidence>
<dbReference type="PANTHER" id="PTHR34216:SF3">
    <property type="entry name" value="POLY-BETA-1,6-N-ACETYL-D-GLUCOSAMINE N-DEACETYLASE"/>
    <property type="match status" value="1"/>
</dbReference>
<organism evidence="5 6">
    <name type="scientific">Streptomyces goshikiensis</name>
    <dbReference type="NCBI Taxonomy" id="1942"/>
    <lineage>
        <taxon>Bacteria</taxon>
        <taxon>Bacillati</taxon>
        <taxon>Actinomycetota</taxon>
        <taxon>Actinomycetes</taxon>
        <taxon>Kitasatosporales</taxon>
        <taxon>Streptomycetaceae</taxon>
        <taxon>Streptomyces</taxon>
    </lineage>
</organism>
<dbReference type="Gene3D" id="3.20.20.370">
    <property type="entry name" value="Glycoside hydrolase/deacetylase"/>
    <property type="match status" value="1"/>
</dbReference>
<dbReference type="InterPro" id="IPR002509">
    <property type="entry name" value="NODB_dom"/>
</dbReference>
<feature type="domain" description="NodB homology" evidence="4">
    <location>
        <begin position="56"/>
        <end position="246"/>
    </location>
</feature>
<proteinExistence type="predicted"/>
<keyword evidence="6" id="KW-1185">Reference proteome</keyword>
<gene>
    <name evidence="5" type="ORF">OHU17_00080</name>
</gene>
<comment type="subcellular location">
    <subcellularLocation>
        <location evidence="1">Secreted</location>
    </subcellularLocation>
</comment>
<dbReference type="SUPFAM" id="SSF88713">
    <property type="entry name" value="Glycoside hydrolase/deacetylase"/>
    <property type="match status" value="1"/>
</dbReference>
<dbReference type="PANTHER" id="PTHR34216">
    <property type="match status" value="1"/>
</dbReference>
<feature type="region of interest" description="Disordered" evidence="3">
    <location>
        <begin position="225"/>
        <end position="246"/>
    </location>
</feature>
<keyword evidence="2" id="KW-0732">Signal</keyword>
<dbReference type="Proteomes" id="UP001432075">
    <property type="component" value="Chromosome"/>
</dbReference>
<evidence type="ECO:0000256" key="1">
    <source>
        <dbReference type="ARBA" id="ARBA00004613"/>
    </source>
</evidence>
<evidence type="ECO:0000259" key="4">
    <source>
        <dbReference type="PROSITE" id="PS51677"/>
    </source>
</evidence>
<dbReference type="Pfam" id="PF01522">
    <property type="entry name" value="Polysacc_deac_1"/>
    <property type="match status" value="1"/>
</dbReference>
<dbReference type="CDD" id="cd10918">
    <property type="entry name" value="CE4_NodB_like_5s_6s"/>
    <property type="match status" value="1"/>
</dbReference>
<dbReference type="InterPro" id="IPR051398">
    <property type="entry name" value="Polysacch_Deacetylase"/>
</dbReference>
<evidence type="ECO:0000313" key="5">
    <source>
        <dbReference type="EMBL" id="WUO44342.1"/>
    </source>
</evidence>
<dbReference type="RefSeq" id="WP_328774800.1">
    <property type="nucleotide sequence ID" value="NZ_CP108057.1"/>
</dbReference>
<evidence type="ECO:0000313" key="6">
    <source>
        <dbReference type="Proteomes" id="UP001432075"/>
    </source>
</evidence>
<reference evidence="5" key="1">
    <citation type="submission" date="2022-10" db="EMBL/GenBank/DDBJ databases">
        <title>The complete genomes of actinobacterial strains from the NBC collection.</title>
        <authorList>
            <person name="Joergensen T.S."/>
            <person name="Alvarez Arevalo M."/>
            <person name="Sterndorff E.B."/>
            <person name="Faurdal D."/>
            <person name="Vuksanovic O."/>
            <person name="Mourched A.-S."/>
            <person name="Charusanti P."/>
            <person name="Shaw S."/>
            <person name="Blin K."/>
            <person name="Weber T."/>
        </authorList>
    </citation>
    <scope>NUCLEOTIDE SEQUENCE</scope>
    <source>
        <strain evidence="5">NBC_00283</strain>
    </source>
</reference>
<dbReference type="PROSITE" id="PS51677">
    <property type="entry name" value="NODB"/>
    <property type="match status" value="1"/>
</dbReference>